<sequence length="288" mass="31538">MGRTMKDTIEGTMIPATSIRSGVSQEVAPSLYCQTLQMVNVCLIGSDDQPGKWILADAGMPGSADEIVSAAKKWFGDDCKPEAIVLTHGHFDHVGAVVDLVEKWDVPVYAHELELPYLMGKSKYPKPDPAVEGGMVAKLSALFPVDPVDLGNHVRKLPSDGRIPGLSGWKWIHTPGHTPGHVSLFREADRSLIAGDAFLTVKQDSLFKMIMQEPEICGPPRYWTTDWQAARESVRRLEALKPLRVVAGHGMPMKGEALRQGLEKLAKEFDRIAIPDYGRYVDGENGGG</sequence>
<comment type="caution">
    <text evidence="2">The sequence shown here is derived from an EMBL/GenBank/DDBJ whole genome shotgun (WGS) entry which is preliminary data.</text>
</comment>
<evidence type="ECO:0000313" key="2">
    <source>
        <dbReference type="EMBL" id="MBA4541445.1"/>
    </source>
</evidence>
<name>A0A7W1X7F4_9BACL</name>
<evidence type="ECO:0000313" key="3">
    <source>
        <dbReference type="Proteomes" id="UP000530514"/>
    </source>
</evidence>
<dbReference type="SMART" id="SM00849">
    <property type="entry name" value="Lactamase_B"/>
    <property type="match status" value="1"/>
</dbReference>
<dbReference type="PANTHER" id="PTHR42951:SF17">
    <property type="entry name" value="METALLO-BETA-LACTAMASE DOMAIN-CONTAINING PROTEIN"/>
    <property type="match status" value="1"/>
</dbReference>
<dbReference type="CDD" id="cd07721">
    <property type="entry name" value="yflN-like_MBL-fold"/>
    <property type="match status" value="1"/>
</dbReference>
<dbReference type="Proteomes" id="UP000530514">
    <property type="component" value="Unassembled WGS sequence"/>
</dbReference>
<keyword evidence="2" id="KW-0378">Hydrolase</keyword>
<accession>A0A7W1X7F4</accession>
<dbReference type="AlphaFoldDB" id="A0A7W1X7F4"/>
<gene>
    <name evidence="2" type="ORF">H1164_00775</name>
</gene>
<dbReference type="PANTHER" id="PTHR42951">
    <property type="entry name" value="METALLO-BETA-LACTAMASE DOMAIN-CONTAINING"/>
    <property type="match status" value="1"/>
</dbReference>
<dbReference type="Pfam" id="PF00753">
    <property type="entry name" value="Lactamase_B"/>
    <property type="match status" value="1"/>
</dbReference>
<keyword evidence="3" id="KW-1185">Reference proteome</keyword>
<dbReference type="OrthoDB" id="9802248at2"/>
<organism evidence="2 3">
    <name type="scientific">Thermoactinomyces daqus</name>
    <dbReference type="NCBI Taxonomy" id="1329516"/>
    <lineage>
        <taxon>Bacteria</taxon>
        <taxon>Bacillati</taxon>
        <taxon>Bacillota</taxon>
        <taxon>Bacilli</taxon>
        <taxon>Bacillales</taxon>
        <taxon>Thermoactinomycetaceae</taxon>
        <taxon>Thermoactinomyces</taxon>
    </lineage>
</organism>
<dbReference type="Gene3D" id="3.60.15.10">
    <property type="entry name" value="Ribonuclease Z/Hydroxyacylglutathione hydrolase-like"/>
    <property type="match status" value="1"/>
</dbReference>
<dbReference type="InterPro" id="IPR036866">
    <property type="entry name" value="RibonucZ/Hydroxyglut_hydro"/>
</dbReference>
<proteinExistence type="predicted"/>
<protein>
    <submittedName>
        <fullName evidence="2">MBL fold metallo-hydrolase</fullName>
    </submittedName>
</protein>
<dbReference type="InterPro" id="IPR050855">
    <property type="entry name" value="NDM-1-like"/>
</dbReference>
<dbReference type="EMBL" id="JACEIP010000001">
    <property type="protein sequence ID" value="MBA4541445.1"/>
    <property type="molecule type" value="Genomic_DNA"/>
</dbReference>
<evidence type="ECO:0000259" key="1">
    <source>
        <dbReference type="SMART" id="SM00849"/>
    </source>
</evidence>
<feature type="domain" description="Metallo-beta-lactamase" evidence="1">
    <location>
        <begin position="38"/>
        <end position="249"/>
    </location>
</feature>
<dbReference type="InterPro" id="IPR001279">
    <property type="entry name" value="Metallo-B-lactamas"/>
</dbReference>
<reference evidence="2 3" key="1">
    <citation type="submission" date="2020-07" db="EMBL/GenBank/DDBJ databases">
        <authorList>
            <person name="Feng H."/>
        </authorList>
    </citation>
    <scope>NUCLEOTIDE SEQUENCE [LARGE SCALE GENOMIC DNA]</scope>
    <source>
        <strain evidence="3">s-11</strain>
    </source>
</reference>
<dbReference type="GO" id="GO:0016787">
    <property type="term" value="F:hydrolase activity"/>
    <property type="evidence" value="ECO:0007669"/>
    <property type="project" value="UniProtKB-KW"/>
</dbReference>
<dbReference type="SUPFAM" id="SSF56281">
    <property type="entry name" value="Metallo-hydrolase/oxidoreductase"/>
    <property type="match status" value="1"/>
</dbReference>